<organism evidence="2 3">
    <name type="scientific">Papaver somniferum</name>
    <name type="common">Opium poppy</name>
    <dbReference type="NCBI Taxonomy" id="3469"/>
    <lineage>
        <taxon>Eukaryota</taxon>
        <taxon>Viridiplantae</taxon>
        <taxon>Streptophyta</taxon>
        <taxon>Embryophyta</taxon>
        <taxon>Tracheophyta</taxon>
        <taxon>Spermatophyta</taxon>
        <taxon>Magnoliopsida</taxon>
        <taxon>Ranunculales</taxon>
        <taxon>Papaveraceae</taxon>
        <taxon>Papaveroideae</taxon>
        <taxon>Papaver</taxon>
    </lineage>
</organism>
<name>A0A4Y7LCL3_PAPSO</name>
<dbReference type="AlphaFoldDB" id="A0A4Y7LCL3"/>
<dbReference type="Proteomes" id="UP000316621">
    <property type="component" value="Chromosome 11"/>
</dbReference>
<feature type="region of interest" description="Disordered" evidence="1">
    <location>
        <begin position="50"/>
        <end position="71"/>
    </location>
</feature>
<proteinExistence type="predicted"/>
<evidence type="ECO:0000313" key="2">
    <source>
        <dbReference type="EMBL" id="RZC82390.1"/>
    </source>
</evidence>
<feature type="compositionally biased region" description="Basic and acidic residues" evidence="1">
    <location>
        <begin position="59"/>
        <end position="71"/>
    </location>
</feature>
<dbReference type="Gramene" id="RZC82390">
    <property type="protein sequence ID" value="RZC82390"/>
    <property type="gene ID" value="C5167_045176"/>
</dbReference>
<protein>
    <submittedName>
        <fullName evidence="2">Uncharacterized protein</fullName>
    </submittedName>
</protein>
<keyword evidence="3" id="KW-1185">Reference proteome</keyword>
<evidence type="ECO:0000313" key="3">
    <source>
        <dbReference type="Proteomes" id="UP000316621"/>
    </source>
</evidence>
<gene>
    <name evidence="2" type="ORF">C5167_045176</name>
</gene>
<sequence>MAPPAKIPPPLQLGWRWGVRDVQVQPNAAENVTDDIDYEDDKSMIEYSNDDIYADASDESQKSHETRTKNK</sequence>
<evidence type="ECO:0000256" key="1">
    <source>
        <dbReference type="SAM" id="MobiDB-lite"/>
    </source>
</evidence>
<dbReference type="EMBL" id="CM010725">
    <property type="protein sequence ID" value="RZC82390.1"/>
    <property type="molecule type" value="Genomic_DNA"/>
</dbReference>
<reference evidence="2 3" key="1">
    <citation type="journal article" date="2018" name="Science">
        <title>The opium poppy genome and morphinan production.</title>
        <authorList>
            <person name="Guo L."/>
            <person name="Winzer T."/>
            <person name="Yang X."/>
            <person name="Li Y."/>
            <person name="Ning Z."/>
            <person name="He Z."/>
            <person name="Teodor R."/>
            <person name="Lu Y."/>
            <person name="Bowser T.A."/>
            <person name="Graham I.A."/>
            <person name="Ye K."/>
        </authorList>
    </citation>
    <scope>NUCLEOTIDE SEQUENCE [LARGE SCALE GENOMIC DNA]</scope>
    <source>
        <strain evidence="3">cv. HN1</strain>
        <tissue evidence="2">Leaves</tissue>
    </source>
</reference>
<accession>A0A4Y7LCL3</accession>